<name>A0A813M7W4_9BILA</name>
<comment type="caution">
    <text evidence="2">The sequence shown here is derived from an EMBL/GenBank/DDBJ whole genome shotgun (WGS) entry which is preliminary data.</text>
</comment>
<proteinExistence type="predicted"/>
<dbReference type="Proteomes" id="UP000663879">
    <property type="component" value="Unassembled WGS sequence"/>
</dbReference>
<protein>
    <submittedName>
        <fullName evidence="2">Uncharacterized protein</fullName>
    </submittedName>
</protein>
<organism evidence="2 3">
    <name type="scientific">Brachionus calyciflorus</name>
    <dbReference type="NCBI Taxonomy" id="104777"/>
    <lineage>
        <taxon>Eukaryota</taxon>
        <taxon>Metazoa</taxon>
        <taxon>Spiralia</taxon>
        <taxon>Gnathifera</taxon>
        <taxon>Rotifera</taxon>
        <taxon>Eurotatoria</taxon>
        <taxon>Monogononta</taxon>
        <taxon>Pseudotrocha</taxon>
        <taxon>Ploima</taxon>
        <taxon>Brachionidae</taxon>
        <taxon>Brachionus</taxon>
    </lineage>
</organism>
<keyword evidence="1" id="KW-0472">Membrane</keyword>
<reference evidence="2" key="1">
    <citation type="submission" date="2021-02" db="EMBL/GenBank/DDBJ databases">
        <authorList>
            <person name="Nowell W R."/>
        </authorList>
    </citation>
    <scope>NUCLEOTIDE SEQUENCE</scope>
    <source>
        <strain evidence="2">Ploen Becks lab</strain>
    </source>
</reference>
<sequence length="108" mass="12055">MDLENKVKKIFINTKPSELEKKIKMFGEIALLLISIGCVLSESIYSSLNRDGYGRQDPNSLLNGFFPAWAIILLCLAGVFLVVAIVAYGLHLLGCRKPKGEFKKVQLR</sequence>
<feature type="transmembrane region" description="Helical" evidence="1">
    <location>
        <begin position="29"/>
        <end position="48"/>
    </location>
</feature>
<dbReference type="EMBL" id="CAJNOC010000041">
    <property type="protein sequence ID" value="CAF0709188.1"/>
    <property type="molecule type" value="Genomic_DNA"/>
</dbReference>
<keyword evidence="1" id="KW-1133">Transmembrane helix</keyword>
<evidence type="ECO:0000256" key="1">
    <source>
        <dbReference type="SAM" id="Phobius"/>
    </source>
</evidence>
<evidence type="ECO:0000313" key="3">
    <source>
        <dbReference type="Proteomes" id="UP000663879"/>
    </source>
</evidence>
<accession>A0A813M7W4</accession>
<keyword evidence="1" id="KW-0812">Transmembrane</keyword>
<dbReference type="AlphaFoldDB" id="A0A813M7W4"/>
<feature type="transmembrane region" description="Helical" evidence="1">
    <location>
        <begin position="68"/>
        <end position="94"/>
    </location>
</feature>
<evidence type="ECO:0000313" key="2">
    <source>
        <dbReference type="EMBL" id="CAF0709188.1"/>
    </source>
</evidence>
<keyword evidence="3" id="KW-1185">Reference proteome</keyword>
<gene>
    <name evidence="2" type="ORF">OXX778_LOCUS752</name>
</gene>
<dbReference type="OrthoDB" id="10044693at2759"/>